<keyword evidence="1" id="KW-0547">Nucleotide-binding</keyword>
<keyword evidence="2" id="KW-0227">DNA damage</keyword>
<comment type="caution">
    <text evidence="9">The sequence shown here is derived from an EMBL/GenBank/DDBJ whole genome shotgun (WGS) entry which is preliminary data.</text>
</comment>
<dbReference type="AlphaFoldDB" id="A0A9D9DDV6"/>
<evidence type="ECO:0000256" key="2">
    <source>
        <dbReference type="ARBA" id="ARBA00022763"/>
    </source>
</evidence>
<keyword evidence="7" id="KW-0234">DNA repair</keyword>
<dbReference type="SUPFAM" id="SSF52980">
    <property type="entry name" value="Restriction endonuclease-like"/>
    <property type="match status" value="1"/>
</dbReference>
<dbReference type="GO" id="GO:0016787">
    <property type="term" value="F:hydrolase activity"/>
    <property type="evidence" value="ECO:0007669"/>
    <property type="project" value="UniProtKB-KW"/>
</dbReference>
<evidence type="ECO:0000259" key="8">
    <source>
        <dbReference type="Pfam" id="PF12705"/>
    </source>
</evidence>
<reference evidence="9" key="2">
    <citation type="journal article" date="2021" name="PeerJ">
        <title>Extensive microbial diversity within the chicken gut microbiome revealed by metagenomics and culture.</title>
        <authorList>
            <person name="Gilroy R."/>
            <person name="Ravi A."/>
            <person name="Getino M."/>
            <person name="Pursley I."/>
            <person name="Horton D.L."/>
            <person name="Alikhan N.F."/>
            <person name="Baker D."/>
            <person name="Gharbi K."/>
            <person name="Hall N."/>
            <person name="Watson M."/>
            <person name="Adriaenssens E.M."/>
            <person name="Foster-Nyarko E."/>
            <person name="Jarju S."/>
            <person name="Secka A."/>
            <person name="Antonio M."/>
            <person name="Oren A."/>
            <person name="Chaudhuri R.R."/>
            <person name="La Ragione R."/>
            <person name="Hildebrand F."/>
            <person name="Pallen M.J."/>
        </authorList>
    </citation>
    <scope>NUCLEOTIDE SEQUENCE</scope>
    <source>
        <strain evidence="9">17113</strain>
    </source>
</reference>
<evidence type="ECO:0000313" key="9">
    <source>
        <dbReference type="EMBL" id="MBO8425732.1"/>
    </source>
</evidence>
<evidence type="ECO:0000256" key="4">
    <source>
        <dbReference type="ARBA" id="ARBA00022806"/>
    </source>
</evidence>
<evidence type="ECO:0000256" key="3">
    <source>
        <dbReference type="ARBA" id="ARBA00022801"/>
    </source>
</evidence>
<proteinExistence type="predicted"/>
<dbReference type="GO" id="GO:0004386">
    <property type="term" value="F:helicase activity"/>
    <property type="evidence" value="ECO:0007669"/>
    <property type="project" value="UniProtKB-KW"/>
</dbReference>
<evidence type="ECO:0000256" key="7">
    <source>
        <dbReference type="ARBA" id="ARBA00023204"/>
    </source>
</evidence>
<dbReference type="GO" id="GO:0003677">
    <property type="term" value="F:DNA binding"/>
    <property type="evidence" value="ECO:0007669"/>
    <property type="project" value="UniProtKB-KW"/>
</dbReference>
<keyword evidence="3" id="KW-0378">Hydrolase</keyword>
<gene>
    <name evidence="9" type="ORF">IAC61_00240</name>
</gene>
<accession>A0A9D9DDV6</accession>
<keyword evidence="6" id="KW-0238">DNA-binding</keyword>
<dbReference type="InterPro" id="IPR011604">
    <property type="entry name" value="PDDEXK-like_dom_sf"/>
</dbReference>
<dbReference type="Pfam" id="PF12705">
    <property type="entry name" value="PDDEXK_1"/>
    <property type="match status" value="1"/>
</dbReference>
<keyword evidence="4" id="KW-0347">Helicase</keyword>
<organism evidence="9 10">
    <name type="scientific">Candidatus Alloenteromonas pullistercoris</name>
    <dbReference type="NCBI Taxonomy" id="2840785"/>
    <lineage>
        <taxon>Bacteria</taxon>
        <taxon>Bacillati</taxon>
        <taxon>Bacillota</taxon>
        <taxon>Bacillota incertae sedis</taxon>
        <taxon>Candidatus Alloenteromonas</taxon>
    </lineage>
</organism>
<keyword evidence="5" id="KW-0067">ATP-binding</keyword>
<dbReference type="GO" id="GO:0005524">
    <property type="term" value="F:ATP binding"/>
    <property type="evidence" value="ECO:0007669"/>
    <property type="project" value="UniProtKB-KW"/>
</dbReference>
<feature type="domain" description="PD-(D/E)XK endonuclease-like" evidence="8">
    <location>
        <begin position="475"/>
        <end position="763"/>
    </location>
</feature>
<evidence type="ECO:0000256" key="5">
    <source>
        <dbReference type="ARBA" id="ARBA00022840"/>
    </source>
</evidence>
<evidence type="ECO:0000313" key="10">
    <source>
        <dbReference type="Proteomes" id="UP000823634"/>
    </source>
</evidence>
<sequence>MGRNLLEHAAVIAPRSYWGKYLNYRLSHPEDDFILTDLPSLEDSLGHRFKKQAITELLVEGYSLEKASEMLSAMRFFKSSDKFDGEGEEKLRSLVPVFASLSEKGLYEDSILPLEQFKNRDIVIAGYGSGERISALLRELPNISMSFDIDEGNALIEDRKTKIKSSLITGKPLPAIEEFPDPIAGFHYLANRIADLLANGVKPQDIVLLNYSSEFDFYLREAASFYSLPIQPPPLETLANTALGKKALNFLKGLSGDAETALAALKEELGEQGAEIMGQIDFLSDRRLSASSLYFAARKILGQVKPKQEACQGAIKVTSDLLPSPGQKGFFLDFSLNHAPKPYKMGHILDSDFLLKKAGYMGMEEAQTQAEADLLRCLRSPDILSFLYFGSVNGAPRYPSPLIANFGLSHFTPAPLNYEYSKSFAMLEAAEAKENEAKYKIPSARLSSISAYLGPIDEYQNAYRGEKAKQPLAKTSYSALSSYLECPFAYYCQRKFGLFGPDSFASAKGTASHAYLEKEGGEKGEAAFEEAIRESSYAFSPSEKLLLTFAKEDVSRYCESFYSLIEGEKEHEVSMKAKLGADCALNGKIDLLCKLNGGYYVVDFKSSQAQSFIPERLSLGLGMQLPLYAFLSASSESEGFLGAFIASMKLERGSGDTRFDADCLSKFSGFYLYDPDMLRKLDPEVAFLPVNKKKKDPESLDRRKGAFGEGEFASFADKAKAIAEKAVKGIEEGEFPISPIHIIAKGSRNVDSCKYCDYRMICHKAYGQERAYREDYDKDLGQYSYIQLGVAALAELLEDEDEEDADE</sequence>
<evidence type="ECO:0000256" key="1">
    <source>
        <dbReference type="ARBA" id="ARBA00022741"/>
    </source>
</evidence>
<reference evidence="9" key="1">
    <citation type="submission" date="2020-10" db="EMBL/GenBank/DDBJ databases">
        <authorList>
            <person name="Gilroy R."/>
        </authorList>
    </citation>
    <scope>NUCLEOTIDE SEQUENCE</scope>
    <source>
        <strain evidence="9">17113</strain>
    </source>
</reference>
<dbReference type="EMBL" id="JADINA010000001">
    <property type="protein sequence ID" value="MBO8425732.1"/>
    <property type="molecule type" value="Genomic_DNA"/>
</dbReference>
<dbReference type="InterPro" id="IPR038726">
    <property type="entry name" value="PDDEXK_AddAB-type"/>
</dbReference>
<name>A0A9D9DDV6_9FIRM</name>
<dbReference type="Gene3D" id="3.90.320.10">
    <property type="match status" value="1"/>
</dbReference>
<dbReference type="GO" id="GO:0006281">
    <property type="term" value="P:DNA repair"/>
    <property type="evidence" value="ECO:0007669"/>
    <property type="project" value="UniProtKB-KW"/>
</dbReference>
<protein>
    <submittedName>
        <fullName evidence="9">PD-(D/E)XK nuclease family protein</fullName>
    </submittedName>
</protein>
<dbReference type="Proteomes" id="UP000823634">
    <property type="component" value="Unassembled WGS sequence"/>
</dbReference>
<dbReference type="InterPro" id="IPR011335">
    <property type="entry name" value="Restrct_endonuc-II-like"/>
</dbReference>
<evidence type="ECO:0000256" key="6">
    <source>
        <dbReference type="ARBA" id="ARBA00023125"/>
    </source>
</evidence>